<feature type="region of interest" description="Disordered" evidence="8">
    <location>
        <begin position="329"/>
        <end position="386"/>
    </location>
</feature>
<evidence type="ECO:0000259" key="9">
    <source>
        <dbReference type="PROSITE" id="PS50022"/>
    </source>
</evidence>
<keyword evidence="6" id="KW-0106">Calcium</keyword>
<keyword evidence="5" id="KW-0430">Lectin</keyword>
<evidence type="ECO:0000256" key="5">
    <source>
        <dbReference type="ARBA" id="ARBA00022734"/>
    </source>
</evidence>
<dbReference type="Proteomes" id="UP000278334">
    <property type="component" value="Chromosome"/>
</dbReference>
<feature type="compositionally biased region" description="Polar residues" evidence="8">
    <location>
        <begin position="363"/>
        <end position="372"/>
    </location>
</feature>
<dbReference type="SMART" id="SM00635">
    <property type="entry name" value="BID_2"/>
    <property type="match status" value="2"/>
</dbReference>
<evidence type="ECO:0000256" key="6">
    <source>
        <dbReference type="ARBA" id="ARBA00022837"/>
    </source>
</evidence>
<dbReference type="InterPro" id="IPR008979">
    <property type="entry name" value="Galactose-bd-like_sf"/>
</dbReference>
<evidence type="ECO:0000256" key="7">
    <source>
        <dbReference type="ARBA" id="ARBA00023157"/>
    </source>
</evidence>
<feature type="domain" description="F5/8 type C" evidence="9">
    <location>
        <begin position="2304"/>
        <end position="2457"/>
    </location>
</feature>
<feature type="region of interest" description="Disordered" evidence="8">
    <location>
        <begin position="57"/>
        <end position="78"/>
    </location>
</feature>
<feature type="region of interest" description="Disordered" evidence="8">
    <location>
        <begin position="113"/>
        <end position="135"/>
    </location>
</feature>
<dbReference type="InterPro" id="IPR006585">
    <property type="entry name" value="FTP1"/>
</dbReference>
<evidence type="ECO:0000256" key="8">
    <source>
        <dbReference type="SAM" id="MobiDB-lite"/>
    </source>
</evidence>
<dbReference type="InterPro" id="IPR008964">
    <property type="entry name" value="Invasin/intimin_cell_adhesion"/>
</dbReference>
<dbReference type="PANTHER" id="PTHR45713">
    <property type="entry name" value="FTP DOMAIN-CONTAINING PROTEIN"/>
    <property type="match status" value="1"/>
</dbReference>
<evidence type="ECO:0000313" key="11">
    <source>
        <dbReference type="Proteomes" id="UP000278334"/>
    </source>
</evidence>
<dbReference type="EMBL" id="CP024634">
    <property type="protein sequence ID" value="AYQ55887.1"/>
    <property type="molecule type" value="Genomic_DNA"/>
</dbReference>
<keyword evidence="7" id="KW-1015">Disulfide bond</keyword>
<reference evidence="10 11" key="1">
    <citation type="submission" date="2017-11" db="EMBL/GenBank/DDBJ databases">
        <title>Genome sequence of the bacterial symbiont EPR9N from a vent mussel Bathymodiolus thermophilus.</title>
        <authorList>
            <person name="Won Y.-J."/>
        </authorList>
    </citation>
    <scope>NUCLEOTIDE SEQUENCE [LARGE SCALE GENOMIC DNA]</scope>
    <source>
        <strain evidence="10 11">EPR9N</strain>
    </source>
</reference>
<dbReference type="SMART" id="SM00607">
    <property type="entry name" value="FTP"/>
    <property type="match status" value="2"/>
</dbReference>
<dbReference type="InterPro" id="IPR003343">
    <property type="entry name" value="Big_2"/>
</dbReference>
<dbReference type="InterPro" id="IPR000421">
    <property type="entry name" value="FA58C"/>
</dbReference>
<evidence type="ECO:0000256" key="3">
    <source>
        <dbReference type="ARBA" id="ARBA00011233"/>
    </source>
</evidence>
<dbReference type="RefSeq" id="WP_164707555.1">
    <property type="nucleotide sequence ID" value="NZ_CP024634.1"/>
</dbReference>
<dbReference type="Gene3D" id="2.60.120.260">
    <property type="entry name" value="Galactose-binding domain-like"/>
    <property type="match status" value="3"/>
</dbReference>
<dbReference type="Pfam" id="PF05345">
    <property type="entry name" value="He_PIG"/>
    <property type="match status" value="1"/>
</dbReference>
<comment type="function">
    <text evidence="1">Acts as a defensive agent. Recognizes blood group fucosylated oligosaccharides including A, B, H and Lewis B-type antigens. Does not recognize Lewis A antigen and has low affinity for monovalent haptens.</text>
</comment>
<protein>
    <recommendedName>
        <fullName evidence="9">F5/8 type C domain-containing protein</fullName>
    </recommendedName>
</protein>
<dbReference type="InterPro" id="IPR013783">
    <property type="entry name" value="Ig-like_fold"/>
</dbReference>
<dbReference type="Gene3D" id="2.60.40.10">
    <property type="entry name" value="Immunoglobulins"/>
    <property type="match status" value="2"/>
</dbReference>
<name>A0A3G3IJ53_9GAMM</name>
<dbReference type="InterPro" id="IPR011871">
    <property type="entry name" value="Fib_succ_major"/>
</dbReference>
<dbReference type="PANTHER" id="PTHR45713:SF6">
    <property type="entry name" value="F5_8 TYPE C DOMAIN-CONTAINING PROTEIN"/>
    <property type="match status" value="1"/>
</dbReference>
<feature type="compositionally biased region" description="Low complexity" evidence="8">
    <location>
        <begin position="341"/>
        <end position="357"/>
    </location>
</feature>
<keyword evidence="4" id="KW-0479">Metal-binding</keyword>
<dbReference type="Pfam" id="PF09603">
    <property type="entry name" value="Fib_succ_major"/>
    <property type="match status" value="3"/>
</dbReference>
<gene>
    <name evidence="10" type="ORF">MS2017_0128</name>
</gene>
<dbReference type="SUPFAM" id="SSF49785">
    <property type="entry name" value="Galactose-binding domain-like"/>
    <property type="match status" value="2"/>
</dbReference>
<comment type="similarity">
    <text evidence="2">Belongs to the fucolectin family.</text>
</comment>
<evidence type="ECO:0000256" key="2">
    <source>
        <dbReference type="ARBA" id="ARBA00010147"/>
    </source>
</evidence>
<feature type="domain" description="F5/8 type C" evidence="9">
    <location>
        <begin position="2149"/>
        <end position="2297"/>
    </location>
</feature>
<dbReference type="Gene3D" id="2.60.40.1080">
    <property type="match status" value="2"/>
</dbReference>
<evidence type="ECO:0000313" key="10">
    <source>
        <dbReference type="EMBL" id="AYQ55887.1"/>
    </source>
</evidence>
<evidence type="ECO:0000256" key="4">
    <source>
        <dbReference type="ARBA" id="ARBA00022723"/>
    </source>
</evidence>
<dbReference type="GO" id="GO:0046872">
    <property type="term" value="F:metal ion binding"/>
    <property type="evidence" value="ECO:0007669"/>
    <property type="project" value="UniProtKB-KW"/>
</dbReference>
<dbReference type="Pfam" id="PF02368">
    <property type="entry name" value="Big_2"/>
    <property type="match status" value="2"/>
</dbReference>
<dbReference type="KEGG" id="bthg:MS2017_0128"/>
<dbReference type="InterPro" id="IPR051941">
    <property type="entry name" value="BG_Antigen-Binding_Lectin"/>
</dbReference>
<feature type="compositionally biased region" description="Polar residues" evidence="8">
    <location>
        <begin position="58"/>
        <end position="76"/>
    </location>
</feature>
<feature type="compositionally biased region" description="Pro residues" evidence="8">
    <location>
        <begin position="116"/>
        <end position="128"/>
    </location>
</feature>
<dbReference type="PROSITE" id="PS50022">
    <property type="entry name" value="FA58C_3"/>
    <property type="match status" value="2"/>
</dbReference>
<dbReference type="SUPFAM" id="SSF49373">
    <property type="entry name" value="Invasin/intimin cell-adhesion fragments"/>
    <property type="match status" value="1"/>
</dbReference>
<sequence length="2461" mass="269069">MQTVKTLIIGLFIYGLSGIGISAKSLENPFYSDVVTYQPNVPIFTPYDLNDPAESMVPTVTSDKPSNPVDNSTPSNFVPIPIATPYSANPSIESTPGNTSPTSELISAPTQTPIQIPTPTPAPAPVPTPGDTTDTDTDALSRIMSEMFVSNMFKNHDIYTEFLGHLHTSLSLNDNFKTLDDFLNTRCYDKCDTQSIFAVLEKLRVRNLFFWIGKYHTNLKFNDKGQTFTVFITNGAKVNNGKVEDGSVFINNIPIYNATFINRQLTWDYNPNLIQSNKSKGNLTFSDFFLEDSYIGHSFLGTLMVNSKITGKEETHKFIGFSHVRTPTKLSAKKKGHSKNDSSNNSGGTSGTDNASGSGTGNASNDPGISDNNPEHDSDFGPGINYRPKPMGVGAIDYKTHIFGSQVWTVENMRHFPDGRMTGVSLGSSDDVKYYEWSAAMNAEHKEESQGICASGWHIPTDADWKKLEGYLQMSKANQDKDNAYRGKDQASMLHQGRFNAELLGFFQSNNLKEEGNKAYFTSSTKSTKAGNFTGRKISTVPVSATRFILIRQVTFSEMAIGEVEVMYQGKNIALHKKTTAYESSPLPSKPSALSKFFSPTPSKTNVATGGNKDSQNDKIGPAPFVRANVDAIVDGKVSTGFLGNTYSNDGWIAIDLGAEYKIDSIKIKDLIRNSKRISAKELAIFTSKKAISTQKTLQELRVDPEVSSVGISIMRPSTDPDHNFIIADTTLDLWRGDIDNSIGSSVRCVQDDTTPALVATSTENNLQIGRPMKSPIRVFNLASGLINSWSIKPALNNGLAFDIKTGTISGTPNKLQNRTKYEVTATNDKGASPIAVYITISPIFVNSIEVSGKSVLKIGESIQLSATISPSDASNKTLSWLVDKAASIDSKTGKVTGLKEGIASIRAVSNSGLVVGRFEILVVNSRTVTINKKPYKIILSEATGKAWLDRNLGASRTCKTLKDASCYGNLYQWGRGNDGHQLKTYVKKTAILASSITPNHGNFIMNSATDTNSNGQMTANTEGGDNNSIIIVTSPSNDWTAAGVDESGDKRIAAWSKTGVNNICPAGFKVPTSDELKAETEASTAAGKTGVNTLLKLPLSGNRNTKGKLKNLGQKGFYWTKSIVNPAPGKYLVDSLELDDSGNTSFLGKDRVQGFSVRCIKDIDSSAPIILPSTNQLNTQIGENITPITFANFGTDVTQWSISPMFYNGLSFDSHTGTISGKPNKVTPKAYYSITATNDFGTDTVTVGITINSVEVPVTNIQLSHNTMQVAGKNVLRVGETVQLNAEITPNNATIKDVLWKVKSDHAIISGSHGVATLTGISTGMAEVYATSLDGEYVVAKLTIHVINTVFKGKIYNTVVSPKTKRVWLDRNLGANQVCVDNNSSECYGGLYQFGRSTDGHQRRINTNMKRKQADSIQPSGNTFYTNQNQITSLTYETDPYNITVLEMQRLNYDDKIHASQKYDWTVADTEGSSRIKFWSNNKNGICPAGFEVPSIDELKAEMGYFSASSSTTALQGFLKLPAAGKRRLYDGAIKSEGIEGYYWSKTPLQSHHTQSLVFSPASMKVYNDFSEDPNYYMDRQNLGNESPIEGFFADVGNFFTGNSSPIINKSVTGKSPVRTHTANANGYSVRCIKSEVMTAGGINYSAVKIAGQVWTINTMRHGDGTTPSYSSAKAGLTGKVYKYGAAVNYSEESNTQGICASGWHIPSKKDWNTLKEYISASHDKMASSLFPGVEAGVLKQGNHIILEEGNKHFFLWSSGYQKSMINVKNAQVRCIKDVEAMEVGGIQYKTVKIGAQVWTAENMRHISGSTNGVHSHNNDASNDKIYGKYYTWHAAMKGTIKEGAQGICALGWHIPTARDWRILQEYLGVNVAELNSNKASWRGTDQGKQLKVGGASGFGAIMTGIINNGTVQLFSKTIKQTYFWSSSQKSSDTSTSWKLALDLSKSEVYYGTAYKNSGASVRCIKNSEAEMETGGITYKTIKIGDQIWTAENMRHGTNSAENGIYSYDDKPSNDKLYGKIYTWSAAMKGATVEGSQGICAKNWRIATDNDWKKLESYLGMSKEFTNAENAWRGTDQGAQLKESSGIGFSSLLREGDGPFGVSALVASMWTSTSASDSSTAYSRTLEGGKGQIYRGANSKIFPLGVRCIKQQAMIDTNVALHQLTTQSSFRNNSHKAIDGITHGDYFKAGAGTSHTDSEKNPWWMVDLGKEYLIDKINIFNRTDCCKDRLDNYRVAISNNPGIHEPSYTHDFHGSPDPKKTIDLSRHHAKGRYVRITLLGDNKRVLSLAEVQVMVKENIFTITEDAKKALSARSINMALNKHTAQSAFGLSASKRAVDGDTNGDYFHGSISVTGSSTHNTWWYVDLGEQVHIEKINIFNRTDCCKGRLKAYRVTVSDDEDFLQIKYINEFHTAPDQKATIDLSEYKVIGRYVRIESIKLVGEESFLSLAEVQVMGVPAPD</sequence>
<comment type="subunit">
    <text evidence="3">Homotrimer.</text>
</comment>
<dbReference type="Pfam" id="PF22633">
    <property type="entry name" value="F5_F8_type_C_2"/>
    <property type="match status" value="2"/>
</dbReference>
<organism evidence="10 11">
    <name type="scientific">Bathymodiolus thermophilus thioautotrophic gill symbiont</name>
    <dbReference type="NCBI Taxonomy" id="2360"/>
    <lineage>
        <taxon>Bacteria</taxon>
        <taxon>Pseudomonadati</taxon>
        <taxon>Pseudomonadota</taxon>
        <taxon>Gammaproteobacteria</taxon>
        <taxon>sulfur-oxidizing symbionts</taxon>
    </lineage>
</organism>
<dbReference type="GO" id="GO:0042806">
    <property type="term" value="F:fucose binding"/>
    <property type="evidence" value="ECO:0007669"/>
    <property type="project" value="UniProtKB-ARBA"/>
</dbReference>
<proteinExistence type="inferred from homology"/>
<dbReference type="NCBIfam" id="TIGR02145">
    <property type="entry name" value="Fib_succ_major"/>
    <property type="match status" value="3"/>
</dbReference>
<evidence type="ECO:0000256" key="1">
    <source>
        <dbReference type="ARBA" id="ARBA00002219"/>
    </source>
</evidence>
<accession>A0A3G3IJ53</accession>
<dbReference type="GO" id="GO:0010185">
    <property type="term" value="P:regulation of cellular defense response"/>
    <property type="evidence" value="ECO:0007669"/>
    <property type="project" value="UniProtKB-ARBA"/>
</dbReference>